<dbReference type="Gene3D" id="3.30.420.10">
    <property type="entry name" value="Ribonuclease H-like superfamily/Ribonuclease H"/>
    <property type="match status" value="1"/>
</dbReference>
<comment type="caution">
    <text evidence="3">The sequence shown here is derived from an EMBL/GenBank/DDBJ whole genome shotgun (WGS) entry which is preliminary data.</text>
</comment>
<reference evidence="3" key="1">
    <citation type="submission" date="2022-11" db="EMBL/GenBank/DDBJ databases">
        <authorList>
            <person name="Scott C."/>
            <person name="Bruce N."/>
        </authorList>
    </citation>
    <scope>NUCLEOTIDE SEQUENCE</scope>
</reference>
<protein>
    <recommendedName>
        <fullName evidence="2">Piwi domain-containing protein</fullName>
    </recommendedName>
</protein>
<organism evidence="3 4">
    <name type="scientific">Parascedosporium putredinis</name>
    <dbReference type="NCBI Taxonomy" id="1442378"/>
    <lineage>
        <taxon>Eukaryota</taxon>
        <taxon>Fungi</taxon>
        <taxon>Dikarya</taxon>
        <taxon>Ascomycota</taxon>
        <taxon>Pezizomycotina</taxon>
        <taxon>Sordariomycetes</taxon>
        <taxon>Hypocreomycetidae</taxon>
        <taxon>Microascales</taxon>
        <taxon>Microascaceae</taxon>
        <taxon>Parascedosporium</taxon>
    </lineage>
</organism>
<evidence type="ECO:0000313" key="4">
    <source>
        <dbReference type="Proteomes" id="UP000838763"/>
    </source>
</evidence>
<dbReference type="EMBL" id="CALLCH030000020">
    <property type="protein sequence ID" value="CAI4219608.1"/>
    <property type="molecule type" value="Genomic_DNA"/>
</dbReference>
<dbReference type="PROSITE" id="PS50822">
    <property type="entry name" value="PIWI"/>
    <property type="match status" value="1"/>
</dbReference>
<dbReference type="Pfam" id="PF02171">
    <property type="entry name" value="Piwi"/>
    <property type="match status" value="1"/>
</dbReference>
<evidence type="ECO:0000259" key="2">
    <source>
        <dbReference type="PROSITE" id="PS50822"/>
    </source>
</evidence>
<dbReference type="Proteomes" id="UP000838763">
    <property type="component" value="Unassembled WGS sequence"/>
</dbReference>
<dbReference type="InterPro" id="IPR036397">
    <property type="entry name" value="RNaseH_sf"/>
</dbReference>
<dbReference type="GO" id="GO:0003676">
    <property type="term" value="F:nucleic acid binding"/>
    <property type="evidence" value="ECO:0007669"/>
    <property type="project" value="InterPro"/>
</dbReference>
<dbReference type="InterPro" id="IPR012337">
    <property type="entry name" value="RNaseH-like_sf"/>
</dbReference>
<gene>
    <name evidence="3" type="ORF">PPNO1_LOCUS9161</name>
</gene>
<dbReference type="OrthoDB" id="10252740at2759"/>
<feature type="domain" description="Piwi" evidence="2">
    <location>
        <begin position="1"/>
        <end position="225"/>
    </location>
</feature>
<name>A0A9P1HCM4_9PEZI</name>
<dbReference type="AlphaFoldDB" id="A0A9P1HCM4"/>
<evidence type="ECO:0000256" key="1">
    <source>
        <dbReference type="SAM" id="MobiDB-lite"/>
    </source>
</evidence>
<dbReference type="SMART" id="SM00950">
    <property type="entry name" value="Piwi"/>
    <property type="match status" value="1"/>
</dbReference>
<dbReference type="SUPFAM" id="SSF53098">
    <property type="entry name" value="Ribonuclease H-like"/>
    <property type="match status" value="1"/>
</dbReference>
<accession>A0A9P1HCM4</accession>
<dbReference type="PANTHER" id="PTHR22891">
    <property type="entry name" value="EUKARYOTIC TRANSLATION INITIATION FACTOR 2C"/>
    <property type="match status" value="1"/>
</dbReference>
<proteinExistence type="predicted"/>
<sequence>MVLGVDVSHASPGVESPSMASMVMSIDQNACRYAAAVETNGYKVEMLTRANINKFLDRLLPAFRKGTTIHQPQHVYYFRDGVSEGQFAQVIEYEVNEMKERLRVDGVVPKFTVIVATKRHHIRFFPDRSCADKNGNPLPGTLVERDVTHPFHWDFYLCSHLAIQGTARPVHYHVILDEANCQPNELQRMIYEQCYMYARSTTAVSLHPAVYYAHLASSRARAHDSVPQGGSDDAGYGSRALAGSGDVRDSAPLRPMGAEEDAHRDNIVFFPGTMWYI</sequence>
<dbReference type="InterPro" id="IPR003165">
    <property type="entry name" value="Piwi"/>
</dbReference>
<keyword evidence="4" id="KW-1185">Reference proteome</keyword>
<feature type="region of interest" description="Disordered" evidence="1">
    <location>
        <begin position="222"/>
        <end position="257"/>
    </location>
</feature>
<evidence type="ECO:0000313" key="3">
    <source>
        <dbReference type="EMBL" id="CAI4219608.1"/>
    </source>
</evidence>